<dbReference type="InterPro" id="IPR000073">
    <property type="entry name" value="AB_hydrolase_1"/>
</dbReference>
<feature type="domain" description="AB hydrolase-1" evidence="1">
    <location>
        <begin position="24"/>
        <end position="248"/>
    </location>
</feature>
<evidence type="ECO:0000259" key="1">
    <source>
        <dbReference type="Pfam" id="PF00561"/>
    </source>
</evidence>
<evidence type="ECO:0000313" key="2">
    <source>
        <dbReference type="EMBL" id="GHB25468.1"/>
    </source>
</evidence>
<dbReference type="RefSeq" id="WP_189578636.1">
    <property type="nucleotide sequence ID" value="NZ_BMYF01000001.1"/>
</dbReference>
<dbReference type="GO" id="GO:0016787">
    <property type="term" value="F:hydrolase activity"/>
    <property type="evidence" value="ECO:0007669"/>
    <property type="project" value="UniProtKB-KW"/>
</dbReference>
<dbReference type="Proteomes" id="UP000642809">
    <property type="component" value="Unassembled WGS sequence"/>
</dbReference>
<dbReference type="PANTHER" id="PTHR43139">
    <property type="entry name" value="SI:DKEY-122A22.2"/>
    <property type="match status" value="1"/>
</dbReference>
<comment type="caution">
    <text evidence="2">The sequence shown here is derived from an EMBL/GenBank/DDBJ whole genome shotgun (WGS) entry which is preliminary data.</text>
</comment>
<accession>A0A8J3CVI6</accession>
<proteinExistence type="predicted"/>
<dbReference type="Gene3D" id="3.40.50.1820">
    <property type="entry name" value="alpha/beta hydrolase"/>
    <property type="match status" value="1"/>
</dbReference>
<dbReference type="InterPro" id="IPR052370">
    <property type="entry name" value="Meta-cleavage_hydrolase"/>
</dbReference>
<name>A0A8J3CVI6_9BACT</name>
<reference evidence="2" key="1">
    <citation type="journal article" date="2014" name="Int. J. Syst. Evol. Microbiol.">
        <title>Complete genome sequence of Corynebacterium casei LMG S-19264T (=DSM 44701T), isolated from a smear-ripened cheese.</title>
        <authorList>
            <consortium name="US DOE Joint Genome Institute (JGI-PGF)"/>
            <person name="Walter F."/>
            <person name="Albersmeier A."/>
            <person name="Kalinowski J."/>
            <person name="Ruckert C."/>
        </authorList>
    </citation>
    <scope>NUCLEOTIDE SEQUENCE</scope>
    <source>
        <strain evidence="2">KCTC 23224</strain>
    </source>
</reference>
<protein>
    <submittedName>
        <fullName evidence="2">Alpha/beta hydrolase</fullName>
    </submittedName>
</protein>
<keyword evidence="2" id="KW-0378">Hydrolase</keyword>
<dbReference type="Pfam" id="PF00561">
    <property type="entry name" value="Abhydrolase_1"/>
    <property type="match status" value="1"/>
</dbReference>
<dbReference type="AlphaFoldDB" id="A0A8J3CVI6"/>
<evidence type="ECO:0000313" key="3">
    <source>
        <dbReference type="Proteomes" id="UP000642809"/>
    </source>
</evidence>
<dbReference type="SUPFAM" id="SSF53474">
    <property type="entry name" value="alpha/beta-Hydrolases"/>
    <property type="match status" value="1"/>
</dbReference>
<keyword evidence="3" id="KW-1185">Reference proteome</keyword>
<dbReference type="EMBL" id="BMYF01000001">
    <property type="protein sequence ID" value="GHB25468.1"/>
    <property type="molecule type" value="Genomic_DNA"/>
</dbReference>
<dbReference type="InterPro" id="IPR029058">
    <property type="entry name" value="AB_hydrolase_fold"/>
</dbReference>
<dbReference type="PANTHER" id="PTHR43139:SF52">
    <property type="entry name" value="SI:DKEY-122A22.2"/>
    <property type="match status" value="1"/>
</dbReference>
<organism evidence="2 3">
    <name type="scientific">Mongoliitalea lutea</name>
    <dbReference type="NCBI Taxonomy" id="849756"/>
    <lineage>
        <taxon>Bacteria</taxon>
        <taxon>Pseudomonadati</taxon>
        <taxon>Bacteroidota</taxon>
        <taxon>Cytophagia</taxon>
        <taxon>Cytophagales</taxon>
        <taxon>Cyclobacteriaceae</taxon>
        <taxon>Mongoliitalea</taxon>
    </lineage>
</organism>
<reference evidence="2" key="2">
    <citation type="submission" date="2020-09" db="EMBL/GenBank/DDBJ databases">
        <authorList>
            <person name="Sun Q."/>
            <person name="Kim S."/>
        </authorList>
    </citation>
    <scope>NUCLEOTIDE SEQUENCE</scope>
    <source>
        <strain evidence="2">KCTC 23224</strain>
    </source>
</reference>
<gene>
    <name evidence="2" type="ORF">GCM10008106_02800</name>
</gene>
<sequence length="263" mass="29224">MKKGIISSAYGDIHYKLSGIDSGPTLVFIHGVGMDHFTFQEQLTSLEQHSKVLVWDLPGHGASTLENYHKRFTELSAECLNELMEALQISQAVLVGQSLGSMVTQHFQLNFPGKVMAVVHAPGIELKSHMGKWVKMLVPIFIFLMGLIPEKMFCSSFGKHRAVKKEVQDYLASTIGKIGKKLALKITADMCYDLIDPSPNPPKVPLLIIYGEKDLAFIRNASKAWHKKEPSSQCAEIPNANHIASQDNPKHFNKTLKAFLEGL</sequence>